<protein>
    <submittedName>
        <fullName evidence="4">Uncharacterized protein</fullName>
    </submittedName>
</protein>
<reference evidence="4 6" key="1">
    <citation type="submission" date="2017-11" db="EMBL/GenBank/DDBJ databases">
        <title>The genome of Rhizophagus clarus HR1 reveals common genetic basis of auxotrophy among arbuscular mycorrhizal fungi.</title>
        <authorList>
            <person name="Kobayashi Y."/>
        </authorList>
    </citation>
    <scope>NUCLEOTIDE SEQUENCE [LARGE SCALE GENOMIC DNA]</scope>
    <source>
        <strain evidence="4 6">HR1</strain>
    </source>
</reference>
<gene>
    <name evidence="5" type="ORF">RCL2_000524100</name>
    <name evidence="4" type="ORF">RclHR1_01060008</name>
</gene>
<dbReference type="EMBL" id="BLAL01000034">
    <property type="protein sequence ID" value="GES77912.1"/>
    <property type="molecule type" value="Genomic_DNA"/>
</dbReference>
<feature type="compositionally biased region" description="Pro residues" evidence="1">
    <location>
        <begin position="30"/>
        <end position="64"/>
    </location>
</feature>
<accession>A0A2Z6QGM6</accession>
<evidence type="ECO:0000256" key="2">
    <source>
        <dbReference type="SAM" id="Phobius"/>
    </source>
</evidence>
<feature type="region of interest" description="Disordered" evidence="1">
    <location>
        <begin position="25"/>
        <end position="87"/>
    </location>
</feature>
<keyword evidence="3" id="KW-0732">Signal</keyword>
<dbReference type="STRING" id="94130.A0A2Z6QGM6"/>
<dbReference type="Proteomes" id="UP000615446">
    <property type="component" value="Unassembled WGS sequence"/>
</dbReference>
<keyword evidence="2" id="KW-0812">Transmembrane</keyword>
<evidence type="ECO:0000313" key="5">
    <source>
        <dbReference type="EMBL" id="GES77912.1"/>
    </source>
</evidence>
<keyword evidence="2" id="KW-1133">Transmembrane helix</keyword>
<feature type="transmembrane region" description="Helical" evidence="2">
    <location>
        <begin position="132"/>
        <end position="153"/>
    </location>
</feature>
<sequence>MRIINFLISLLILCNSIKLINCQEPEASPTGPPPPPLTTPKTPPIGLPVPPPPPLTTPELPPTSPTEISTVSPPNDPIQEPALSPSGVPIQTPSVVLYTTTSYVGPSVTTLSPTATVVAYVTVDKNSSCNKVLLNLWNIGIFNIISTIALLWFT</sequence>
<evidence type="ECO:0000313" key="4">
    <source>
        <dbReference type="EMBL" id="GBB83944.1"/>
    </source>
</evidence>
<dbReference type="Proteomes" id="UP000247702">
    <property type="component" value="Unassembled WGS sequence"/>
</dbReference>
<keyword evidence="6" id="KW-1185">Reference proteome</keyword>
<feature type="chain" id="PRO_5033776826" evidence="3">
    <location>
        <begin position="23"/>
        <end position="154"/>
    </location>
</feature>
<keyword evidence="2" id="KW-0472">Membrane</keyword>
<feature type="signal peptide" evidence="3">
    <location>
        <begin position="1"/>
        <end position="22"/>
    </location>
</feature>
<evidence type="ECO:0000256" key="1">
    <source>
        <dbReference type="SAM" id="MobiDB-lite"/>
    </source>
</evidence>
<organism evidence="4 6">
    <name type="scientific">Rhizophagus clarus</name>
    <dbReference type="NCBI Taxonomy" id="94130"/>
    <lineage>
        <taxon>Eukaryota</taxon>
        <taxon>Fungi</taxon>
        <taxon>Fungi incertae sedis</taxon>
        <taxon>Mucoromycota</taxon>
        <taxon>Glomeromycotina</taxon>
        <taxon>Glomeromycetes</taxon>
        <taxon>Glomerales</taxon>
        <taxon>Glomeraceae</taxon>
        <taxon>Rhizophagus</taxon>
    </lineage>
</organism>
<comment type="caution">
    <text evidence="4">The sequence shown here is derived from an EMBL/GenBank/DDBJ whole genome shotgun (WGS) entry which is preliminary data.</text>
</comment>
<evidence type="ECO:0000256" key="3">
    <source>
        <dbReference type="SAM" id="SignalP"/>
    </source>
</evidence>
<proteinExistence type="predicted"/>
<name>A0A2Z6QGM6_9GLOM</name>
<reference evidence="5" key="2">
    <citation type="submission" date="2019-10" db="EMBL/GenBank/DDBJ databases">
        <title>Conservation and host-specific expression of non-tandemly repeated heterogenous ribosome RNA gene in arbuscular mycorrhizal fungi.</title>
        <authorList>
            <person name="Maeda T."/>
            <person name="Kobayashi Y."/>
            <person name="Nakagawa T."/>
            <person name="Ezawa T."/>
            <person name="Yamaguchi K."/>
            <person name="Bino T."/>
            <person name="Nishimoto Y."/>
            <person name="Shigenobu S."/>
            <person name="Kawaguchi M."/>
        </authorList>
    </citation>
    <scope>NUCLEOTIDE SEQUENCE</scope>
    <source>
        <strain evidence="5">HR1</strain>
    </source>
</reference>
<evidence type="ECO:0000313" key="6">
    <source>
        <dbReference type="Proteomes" id="UP000247702"/>
    </source>
</evidence>
<dbReference type="OrthoDB" id="2436527at2759"/>
<dbReference type="EMBL" id="BEXD01000069">
    <property type="protein sequence ID" value="GBB83944.1"/>
    <property type="molecule type" value="Genomic_DNA"/>
</dbReference>
<dbReference type="AlphaFoldDB" id="A0A2Z6QGM6"/>